<name>A8N973_COPC7</name>
<dbReference type="PANTHER" id="PTHR21292">
    <property type="entry name" value="EXOCYST COMPLEX COMPONENT SEC6-RELATED"/>
    <property type="match status" value="1"/>
</dbReference>
<evidence type="ECO:0000313" key="5">
    <source>
        <dbReference type="EMBL" id="EAU90564.2"/>
    </source>
</evidence>
<dbReference type="eggNOG" id="KOG2286">
    <property type="taxonomic scope" value="Eukaryota"/>
</dbReference>
<dbReference type="HOGENOM" id="CLU_011776_2_0_1"/>
<dbReference type="Pfam" id="PF06046">
    <property type="entry name" value="Sec6"/>
    <property type="match status" value="1"/>
</dbReference>
<organism evidence="5 6">
    <name type="scientific">Coprinopsis cinerea (strain Okayama-7 / 130 / ATCC MYA-4618 / FGSC 9003)</name>
    <name type="common">Inky cap fungus</name>
    <name type="synonym">Hormographiella aspergillata</name>
    <dbReference type="NCBI Taxonomy" id="240176"/>
    <lineage>
        <taxon>Eukaryota</taxon>
        <taxon>Fungi</taxon>
        <taxon>Dikarya</taxon>
        <taxon>Basidiomycota</taxon>
        <taxon>Agaricomycotina</taxon>
        <taxon>Agaricomycetes</taxon>
        <taxon>Agaricomycetidae</taxon>
        <taxon>Agaricales</taxon>
        <taxon>Agaricineae</taxon>
        <taxon>Psathyrellaceae</taxon>
        <taxon>Coprinopsis</taxon>
    </lineage>
</organism>
<dbReference type="Proteomes" id="UP000001861">
    <property type="component" value="Unassembled WGS sequence"/>
</dbReference>
<evidence type="ECO:0000256" key="3">
    <source>
        <dbReference type="ARBA" id="ARBA00022483"/>
    </source>
</evidence>
<feature type="coiled-coil region" evidence="4">
    <location>
        <begin position="61"/>
        <end position="88"/>
    </location>
</feature>
<dbReference type="AlphaFoldDB" id="A8N973"/>
<dbReference type="VEuPathDB" id="FungiDB:CC1G_00948"/>
<dbReference type="OrthoDB" id="190098at2759"/>
<keyword evidence="3" id="KW-0268">Exocytosis</keyword>
<dbReference type="EMBL" id="AACS02000007">
    <property type="protein sequence ID" value="EAU90564.2"/>
    <property type="molecule type" value="Genomic_DNA"/>
</dbReference>
<evidence type="ECO:0000256" key="2">
    <source>
        <dbReference type="ARBA" id="ARBA00022448"/>
    </source>
</evidence>
<dbReference type="Gene3D" id="1.10.357.70">
    <property type="entry name" value="Exocyst complex component Sec6, C-terminal domain"/>
    <property type="match status" value="1"/>
</dbReference>
<comment type="caution">
    <text evidence="5">The sequence shown here is derived from an EMBL/GenBank/DDBJ whole genome shotgun (WGS) entry which is preliminary data.</text>
</comment>
<dbReference type="GO" id="GO:0000145">
    <property type="term" value="C:exocyst"/>
    <property type="evidence" value="ECO:0007669"/>
    <property type="project" value="InterPro"/>
</dbReference>
<comment type="similarity">
    <text evidence="1">Belongs to the SEC6 family.</text>
</comment>
<dbReference type="RefSeq" id="XP_001831401.2">
    <property type="nucleotide sequence ID" value="XM_001831349.2"/>
</dbReference>
<dbReference type="Gene3D" id="1.10.357.50">
    <property type="match status" value="1"/>
</dbReference>
<proteinExistence type="inferred from homology"/>
<evidence type="ECO:0000256" key="4">
    <source>
        <dbReference type="SAM" id="Coils"/>
    </source>
</evidence>
<gene>
    <name evidence="5" type="ORF">CC1G_00948</name>
</gene>
<evidence type="ECO:0000256" key="1">
    <source>
        <dbReference type="ARBA" id="ARBA00009447"/>
    </source>
</evidence>
<sequence>MAAPTVSAAQAIGEYLQAPDDLVKVAAFRKKLEKEKASIDARLKTGVKEQLEATRRGLAKLLGTRDNVQAIRDEMASIERECDDMSIKVSTFDQISRVSMVHRNFESTEEMVNNLLEMATRLDHLEHMLASDSRDIVGPAPNLLIIHYHLNQLERFRNETMHEAQKASASSQKTLTRWFERLNKVIAQFDEYFEELAKNILPLVRAGHSDVVVRLVKIAEVEGKEDEKASIQTAIQLSAALKFKTSQGDARVLKHYRQKIMKAITASVQMKMEDAFERDRENPVAFLEGLTWVYQDILRIEKDVVVCFPADYDIYSHYVREYHKALNTVVKRMASEKLEATTMLSLHEWIKEYKQNMKELNIPPELLEPPLLDGKEQQLIEDYVQLIIEKLDEWSANLMSTEISDFTKREEPPEIDSDGIYCTQGAVILFQMVNQQVDLATESGQGAILARVVSEVNRVMRGIQEQWTKTIDSEFKHQIEKPEEAVGGLVEYCIALANDQVKSADYAEALLGRLEPLVSEKYRVTINERLNDAIDGYLDVAKKCMQTLIDIIFNDLKPATKALFQQSWYDGVMHQIVETFRDYMADYQSYLNAALLELLVEDLLDAFLLTYLNALANSPKLRMPAAAERMRDDINEASTFFASVSPGQDLASRFGVLEMILAMLEASKDFVFLSFWSFAKEHGPNLAFVEGVLRSRSDFDRSAVNEIMESIRRKVKDEGLTDPPEPTIMKKVAVGNAFTRFLRT</sequence>
<dbReference type="FunFam" id="1.10.357.50:FF:000006">
    <property type="entry name" value="Exocyst complex component sec6"/>
    <property type="match status" value="1"/>
</dbReference>
<dbReference type="PANTHER" id="PTHR21292:SF1">
    <property type="entry name" value="EXOCYST COMPLEX COMPONENT 3"/>
    <property type="match status" value="1"/>
</dbReference>
<keyword evidence="6" id="KW-1185">Reference proteome</keyword>
<dbReference type="InterPro" id="IPR042532">
    <property type="entry name" value="EXOC3/Sec6_C"/>
</dbReference>
<dbReference type="GO" id="GO:0000149">
    <property type="term" value="F:SNARE binding"/>
    <property type="evidence" value="ECO:0007669"/>
    <property type="project" value="TreeGrafter"/>
</dbReference>
<accession>A8N973</accession>
<keyword evidence="2" id="KW-0813">Transport</keyword>
<evidence type="ECO:0000313" key="6">
    <source>
        <dbReference type="Proteomes" id="UP000001861"/>
    </source>
</evidence>
<dbReference type="InParanoid" id="A8N973"/>
<dbReference type="KEGG" id="cci:CC1G_00948"/>
<dbReference type="InterPro" id="IPR010326">
    <property type="entry name" value="EXOC3/Sec6"/>
</dbReference>
<dbReference type="GeneID" id="6007873"/>
<keyword evidence="4" id="KW-0175">Coiled coil</keyword>
<dbReference type="STRING" id="240176.A8N973"/>
<reference evidence="5 6" key="1">
    <citation type="journal article" date="2010" name="Proc. Natl. Acad. Sci. U.S.A.">
        <title>Insights into evolution of multicellular fungi from the assembled chromosomes of the mushroom Coprinopsis cinerea (Coprinus cinereus).</title>
        <authorList>
            <person name="Stajich J.E."/>
            <person name="Wilke S.K."/>
            <person name="Ahren D."/>
            <person name="Au C.H."/>
            <person name="Birren B.W."/>
            <person name="Borodovsky M."/>
            <person name="Burns C."/>
            <person name="Canback B."/>
            <person name="Casselton L.A."/>
            <person name="Cheng C.K."/>
            <person name="Deng J."/>
            <person name="Dietrich F.S."/>
            <person name="Fargo D.C."/>
            <person name="Farman M.L."/>
            <person name="Gathman A.C."/>
            <person name="Goldberg J."/>
            <person name="Guigo R."/>
            <person name="Hoegger P.J."/>
            <person name="Hooker J.B."/>
            <person name="Huggins A."/>
            <person name="James T.Y."/>
            <person name="Kamada T."/>
            <person name="Kilaru S."/>
            <person name="Kodira C."/>
            <person name="Kues U."/>
            <person name="Kupfer D."/>
            <person name="Kwan H.S."/>
            <person name="Lomsadze A."/>
            <person name="Li W."/>
            <person name="Lilly W.W."/>
            <person name="Ma L.J."/>
            <person name="Mackey A.J."/>
            <person name="Manning G."/>
            <person name="Martin F."/>
            <person name="Muraguchi H."/>
            <person name="Natvig D.O."/>
            <person name="Palmerini H."/>
            <person name="Ramesh M.A."/>
            <person name="Rehmeyer C.J."/>
            <person name="Roe B.A."/>
            <person name="Shenoy N."/>
            <person name="Stanke M."/>
            <person name="Ter-Hovhannisyan V."/>
            <person name="Tunlid A."/>
            <person name="Velagapudi R."/>
            <person name="Vision T.J."/>
            <person name="Zeng Q."/>
            <person name="Zolan M.E."/>
            <person name="Pukkila P.J."/>
        </authorList>
    </citation>
    <scope>NUCLEOTIDE SEQUENCE [LARGE SCALE GENOMIC DNA]</scope>
    <source>
        <strain evidence="6">Okayama-7 / 130 / ATCC MYA-4618 / FGSC 9003</strain>
    </source>
</reference>
<dbReference type="OMA" id="MNIGPKT"/>
<dbReference type="GO" id="GO:0006887">
    <property type="term" value="P:exocytosis"/>
    <property type="evidence" value="ECO:0007669"/>
    <property type="project" value="UniProtKB-KW"/>
</dbReference>
<protein>
    <submittedName>
        <fullName evidence="5">Uncharacterized protein</fullName>
    </submittedName>
</protein>
<dbReference type="FunCoup" id="A8N973">
    <property type="interactions" value="107"/>
</dbReference>
<dbReference type="GO" id="GO:0051601">
    <property type="term" value="P:exocyst localization"/>
    <property type="evidence" value="ECO:0007669"/>
    <property type="project" value="TreeGrafter"/>
</dbReference>